<evidence type="ECO:0000256" key="1">
    <source>
        <dbReference type="ARBA" id="ARBA00007645"/>
    </source>
</evidence>
<protein>
    <recommendedName>
        <fullName evidence="4">39S ribosomal protein L36, mitochondrial</fullName>
    </recommendedName>
</protein>
<comment type="similarity">
    <text evidence="1">Belongs to the bacterial ribosomal protein bL36 family.</text>
</comment>
<evidence type="ECO:0000313" key="7">
    <source>
        <dbReference type="Proteomes" id="UP000005408"/>
    </source>
</evidence>
<dbReference type="GO" id="GO:0003735">
    <property type="term" value="F:structural constituent of ribosome"/>
    <property type="evidence" value="ECO:0007669"/>
    <property type="project" value="InterPro"/>
</dbReference>
<dbReference type="Pfam" id="PF00444">
    <property type="entry name" value="Ribosomal_L36"/>
    <property type="match status" value="1"/>
</dbReference>
<dbReference type="PROSITE" id="PS00828">
    <property type="entry name" value="RIBOSOMAL_L36"/>
    <property type="match status" value="1"/>
</dbReference>
<dbReference type="SUPFAM" id="SSF57840">
    <property type="entry name" value="Ribosomal protein L36"/>
    <property type="match status" value="1"/>
</dbReference>
<dbReference type="HOGENOM" id="CLU_2294359_0_0_1"/>
<dbReference type="EMBL" id="JH818965">
    <property type="protein sequence ID" value="EKC17983.1"/>
    <property type="molecule type" value="Genomic_DNA"/>
</dbReference>
<keyword evidence="3" id="KW-0687">Ribonucleoprotein</keyword>
<evidence type="ECO:0000313" key="6">
    <source>
        <dbReference type="EnsemblMetazoa" id="G20522.1:cds"/>
    </source>
</evidence>
<dbReference type="InterPro" id="IPR035977">
    <property type="entry name" value="Ribosomal_bL36_sp"/>
</dbReference>
<organism evidence="5">
    <name type="scientific">Magallana gigas</name>
    <name type="common">Pacific oyster</name>
    <name type="synonym">Crassostrea gigas</name>
    <dbReference type="NCBI Taxonomy" id="29159"/>
    <lineage>
        <taxon>Eukaryota</taxon>
        <taxon>Metazoa</taxon>
        <taxon>Spiralia</taxon>
        <taxon>Lophotrochozoa</taxon>
        <taxon>Mollusca</taxon>
        <taxon>Bivalvia</taxon>
        <taxon>Autobranchia</taxon>
        <taxon>Pteriomorphia</taxon>
        <taxon>Ostreida</taxon>
        <taxon>Ostreoidea</taxon>
        <taxon>Ostreidae</taxon>
        <taxon>Magallana</taxon>
    </lineage>
</organism>
<dbReference type="GO" id="GO:0006412">
    <property type="term" value="P:translation"/>
    <property type="evidence" value="ECO:0007669"/>
    <property type="project" value="InterPro"/>
</dbReference>
<proteinExistence type="inferred from homology"/>
<reference evidence="6" key="2">
    <citation type="submission" date="2022-08" db="UniProtKB">
        <authorList>
            <consortium name="EnsemblMetazoa"/>
        </authorList>
    </citation>
    <scope>IDENTIFICATION</scope>
    <source>
        <strain evidence="6">05x7-T-G4-1.051#20</strain>
    </source>
</reference>
<dbReference type="AlphaFoldDB" id="K1P952"/>
<sequence length="101" mass="12185">MPSTISFEQTRAYQPRGVPKLRCKHCYFVTRHGQLFVECTSKKRHRQFQIVGKSRRFKDDLTEGKFHTFVYKDHKHKRFYRFGENVWTKSDLVGDRMGKDL</sequence>
<evidence type="ECO:0000256" key="3">
    <source>
        <dbReference type="ARBA" id="ARBA00023274"/>
    </source>
</evidence>
<dbReference type="GO" id="GO:0005840">
    <property type="term" value="C:ribosome"/>
    <property type="evidence" value="ECO:0007669"/>
    <property type="project" value="UniProtKB-KW"/>
</dbReference>
<keyword evidence="2" id="KW-0689">Ribosomal protein</keyword>
<evidence type="ECO:0000256" key="4">
    <source>
        <dbReference type="ARBA" id="ARBA00035411"/>
    </source>
</evidence>
<accession>K1P952</accession>
<reference evidence="5" key="1">
    <citation type="journal article" date="2012" name="Nature">
        <title>The oyster genome reveals stress adaptation and complexity of shell formation.</title>
        <authorList>
            <person name="Zhang G."/>
            <person name="Fang X."/>
            <person name="Guo X."/>
            <person name="Li L."/>
            <person name="Luo R."/>
            <person name="Xu F."/>
            <person name="Yang P."/>
            <person name="Zhang L."/>
            <person name="Wang X."/>
            <person name="Qi H."/>
            <person name="Xiong Z."/>
            <person name="Que H."/>
            <person name="Xie Y."/>
            <person name="Holland P.W."/>
            <person name="Paps J."/>
            <person name="Zhu Y."/>
            <person name="Wu F."/>
            <person name="Chen Y."/>
            <person name="Wang J."/>
            <person name="Peng C."/>
            <person name="Meng J."/>
            <person name="Yang L."/>
            <person name="Liu J."/>
            <person name="Wen B."/>
            <person name="Zhang N."/>
            <person name="Huang Z."/>
            <person name="Zhu Q."/>
            <person name="Feng Y."/>
            <person name="Mount A."/>
            <person name="Hedgecock D."/>
            <person name="Xu Z."/>
            <person name="Liu Y."/>
            <person name="Domazet-Loso T."/>
            <person name="Du Y."/>
            <person name="Sun X."/>
            <person name="Zhang S."/>
            <person name="Liu B."/>
            <person name="Cheng P."/>
            <person name="Jiang X."/>
            <person name="Li J."/>
            <person name="Fan D."/>
            <person name="Wang W."/>
            <person name="Fu W."/>
            <person name="Wang T."/>
            <person name="Wang B."/>
            <person name="Zhang J."/>
            <person name="Peng Z."/>
            <person name="Li Y."/>
            <person name="Li N."/>
            <person name="Wang J."/>
            <person name="Chen M."/>
            <person name="He Y."/>
            <person name="Tan F."/>
            <person name="Song X."/>
            <person name="Zheng Q."/>
            <person name="Huang R."/>
            <person name="Yang H."/>
            <person name="Du X."/>
            <person name="Chen L."/>
            <person name="Yang M."/>
            <person name="Gaffney P.M."/>
            <person name="Wang S."/>
            <person name="Luo L."/>
            <person name="She Z."/>
            <person name="Ming Y."/>
            <person name="Huang W."/>
            <person name="Zhang S."/>
            <person name="Huang B."/>
            <person name="Zhang Y."/>
            <person name="Qu T."/>
            <person name="Ni P."/>
            <person name="Miao G."/>
            <person name="Wang J."/>
            <person name="Wang Q."/>
            <person name="Steinberg C.E."/>
            <person name="Wang H."/>
            <person name="Li N."/>
            <person name="Qian L."/>
            <person name="Zhang G."/>
            <person name="Li Y."/>
            <person name="Yang H."/>
            <person name="Liu X."/>
            <person name="Wang J."/>
            <person name="Yin Y."/>
            <person name="Wang J."/>
        </authorList>
    </citation>
    <scope>NUCLEOTIDE SEQUENCE [LARGE SCALE GENOMIC DNA]</scope>
    <source>
        <strain evidence="5">05x7-T-G4-1.051#20</strain>
    </source>
</reference>
<name>K1P952_MAGGI</name>
<dbReference type="InterPro" id="IPR000473">
    <property type="entry name" value="Ribosomal_bL36"/>
</dbReference>
<gene>
    <name evidence="5" type="ORF">CGI_10017724</name>
</gene>
<evidence type="ECO:0000256" key="2">
    <source>
        <dbReference type="ARBA" id="ARBA00022980"/>
    </source>
</evidence>
<dbReference type="Proteomes" id="UP000005408">
    <property type="component" value="Unassembled WGS sequence"/>
</dbReference>
<keyword evidence="7" id="KW-1185">Reference proteome</keyword>
<evidence type="ECO:0000313" key="5">
    <source>
        <dbReference type="EMBL" id="EKC17983.1"/>
    </source>
</evidence>
<dbReference type="EnsemblMetazoa" id="G20522.2">
    <property type="protein sequence ID" value="G20522.2:cds"/>
    <property type="gene ID" value="G20522"/>
</dbReference>
<dbReference type="GO" id="GO:1990904">
    <property type="term" value="C:ribonucleoprotein complex"/>
    <property type="evidence" value="ECO:0007669"/>
    <property type="project" value="UniProtKB-KW"/>
</dbReference>
<dbReference type="EnsemblMetazoa" id="G20522.1">
    <property type="protein sequence ID" value="G20522.1:cds"/>
    <property type="gene ID" value="G20522"/>
</dbReference>